<keyword evidence="1 2" id="KW-0808">Transferase</keyword>
<sequence>MPGSQQYAEHQRRVAAGIRPLRPCTPSCPALLITGLPRSGKSLAEALLARNARVMAGGELALVRKFATTQDAAAGLRGLARKLSRQPRSPLAQWYAQRAAASGVKGISYVTDTSPANLTRLGYLALLHPEVPIVFCRRDPLDLGASLYFKNFRSGHHYSYSLATLGRAIAAAEKVMDHWLTVLPNPMLELRYDDVVLNPDRGRTALFHHLGLDQQPHPAPPPATATAARLFPSRTSTDFDVISADLIGFGRRFHRQLEPLLAAYAAEKRRPELVPAPD</sequence>
<organism evidence="2 3">
    <name type="scientific">Kineobactrum salinum</name>
    <dbReference type="NCBI Taxonomy" id="2708301"/>
    <lineage>
        <taxon>Bacteria</taxon>
        <taxon>Pseudomonadati</taxon>
        <taxon>Pseudomonadota</taxon>
        <taxon>Gammaproteobacteria</taxon>
        <taxon>Cellvibrionales</taxon>
        <taxon>Halieaceae</taxon>
        <taxon>Kineobactrum</taxon>
    </lineage>
</organism>
<dbReference type="Proteomes" id="UP000477680">
    <property type="component" value="Chromosome"/>
</dbReference>
<dbReference type="GO" id="GO:0008476">
    <property type="term" value="F:protein-tyrosine sulfotransferase activity"/>
    <property type="evidence" value="ECO:0007669"/>
    <property type="project" value="InterPro"/>
</dbReference>
<name>A0A6C0U809_9GAMM</name>
<dbReference type="Pfam" id="PF13469">
    <property type="entry name" value="Sulfotransfer_3"/>
    <property type="match status" value="1"/>
</dbReference>
<dbReference type="KEGG" id="kim:G3T16_01395"/>
<dbReference type="InterPro" id="IPR027417">
    <property type="entry name" value="P-loop_NTPase"/>
</dbReference>
<dbReference type="SUPFAM" id="SSF52540">
    <property type="entry name" value="P-loop containing nucleoside triphosphate hydrolases"/>
    <property type="match status" value="1"/>
</dbReference>
<keyword evidence="3" id="KW-1185">Reference proteome</keyword>
<proteinExistence type="predicted"/>
<dbReference type="PANTHER" id="PTHR12788">
    <property type="entry name" value="PROTEIN-TYROSINE SULFOTRANSFERASE 2"/>
    <property type="match status" value="1"/>
</dbReference>
<protein>
    <submittedName>
        <fullName evidence="2">Sulfotransferase</fullName>
    </submittedName>
</protein>
<dbReference type="InterPro" id="IPR026634">
    <property type="entry name" value="TPST-like"/>
</dbReference>
<gene>
    <name evidence="2" type="ORF">G3T16_01395</name>
</gene>
<dbReference type="AlphaFoldDB" id="A0A6C0U809"/>
<evidence type="ECO:0000256" key="1">
    <source>
        <dbReference type="ARBA" id="ARBA00022679"/>
    </source>
</evidence>
<evidence type="ECO:0000313" key="2">
    <source>
        <dbReference type="EMBL" id="QIB67489.1"/>
    </source>
</evidence>
<dbReference type="Gene3D" id="3.40.50.300">
    <property type="entry name" value="P-loop containing nucleotide triphosphate hydrolases"/>
    <property type="match status" value="1"/>
</dbReference>
<accession>A0A6C0U809</accession>
<reference evidence="2 3" key="1">
    <citation type="submission" date="2020-02" db="EMBL/GenBank/DDBJ databases">
        <title>Genome sequencing for Kineobactrum sp. M2.</title>
        <authorList>
            <person name="Park S.-J."/>
        </authorList>
    </citation>
    <scope>NUCLEOTIDE SEQUENCE [LARGE SCALE GENOMIC DNA]</scope>
    <source>
        <strain evidence="2 3">M2</strain>
    </source>
</reference>
<dbReference type="PANTHER" id="PTHR12788:SF10">
    <property type="entry name" value="PROTEIN-TYROSINE SULFOTRANSFERASE"/>
    <property type="match status" value="1"/>
</dbReference>
<dbReference type="EMBL" id="CP048711">
    <property type="protein sequence ID" value="QIB67489.1"/>
    <property type="molecule type" value="Genomic_DNA"/>
</dbReference>
<evidence type="ECO:0000313" key="3">
    <source>
        <dbReference type="Proteomes" id="UP000477680"/>
    </source>
</evidence>